<dbReference type="EMBL" id="BDQV01000831">
    <property type="protein sequence ID" value="GAY68190.1"/>
    <property type="molecule type" value="Genomic_DNA"/>
</dbReference>
<evidence type="ECO:0000313" key="1">
    <source>
        <dbReference type="EMBL" id="GAY68190.1"/>
    </source>
</evidence>
<protein>
    <recommendedName>
        <fullName evidence="3">Protein kinase domain-containing protein</fullName>
    </recommendedName>
</protein>
<dbReference type="STRING" id="55188.A0A2H5QU91"/>
<proteinExistence type="predicted"/>
<dbReference type="Proteomes" id="UP000236630">
    <property type="component" value="Unassembled WGS sequence"/>
</dbReference>
<accession>A0A2H5QU91</accession>
<gene>
    <name evidence="1" type="ORF">CUMW_262220</name>
</gene>
<dbReference type="AlphaFoldDB" id="A0A2H5QU91"/>
<name>A0A2H5QU91_CITUN</name>
<comment type="caution">
    <text evidence="1">The sequence shown here is derived from an EMBL/GenBank/DDBJ whole genome shotgun (WGS) entry which is preliminary data.</text>
</comment>
<sequence>MRIISKGHYSERAAALVFTDIMNNVNVCRPKASKDENACLKVIDFGLASFFEEGKDFLVLHYAINHFPDI</sequence>
<organism evidence="1 2">
    <name type="scientific">Citrus unshiu</name>
    <name type="common">Satsuma mandarin</name>
    <name type="synonym">Citrus nobilis var. unshiu</name>
    <dbReference type="NCBI Taxonomy" id="55188"/>
    <lineage>
        <taxon>Eukaryota</taxon>
        <taxon>Viridiplantae</taxon>
        <taxon>Streptophyta</taxon>
        <taxon>Embryophyta</taxon>
        <taxon>Tracheophyta</taxon>
        <taxon>Spermatophyta</taxon>
        <taxon>Magnoliopsida</taxon>
        <taxon>eudicotyledons</taxon>
        <taxon>Gunneridae</taxon>
        <taxon>Pentapetalae</taxon>
        <taxon>rosids</taxon>
        <taxon>malvids</taxon>
        <taxon>Sapindales</taxon>
        <taxon>Rutaceae</taxon>
        <taxon>Aurantioideae</taxon>
        <taxon>Citrus</taxon>
    </lineage>
</organism>
<evidence type="ECO:0000313" key="2">
    <source>
        <dbReference type="Proteomes" id="UP000236630"/>
    </source>
</evidence>
<reference evidence="1 2" key="1">
    <citation type="journal article" date="2017" name="Front. Genet.">
        <title>Draft sequencing of the heterozygous diploid genome of Satsuma (Citrus unshiu Marc.) using a hybrid assembly approach.</title>
        <authorList>
            <person name="Shimizu T."/>
            <person name="Tanizawa Y."/>
            <person name="Mochizuki T."/>
            <person name="Nagasaki H."/>
            <person name="Yoshioka T."/>
            <person name="Toyoda A."/>
            <person name="Fujiyama A."/>
            <person name="Kaminuma E."/>
            <person name="Nakamura Y."/>
        </authorList>
    </citation>
    <scope>NUCLEOTIDE SEQUENCE [LARGE SCALE GENOMIC DNA]</scope>
    <source>
        <strain evidence="2">cv. Miyagawa wase</strain>
    </source>
</reference>
<evidence type="ECO:0008006" key="3">
    <source>
        <dbReference type="Google" id="ProtNLM"/>
    </source>
</evidence>
<keyword evidence="2" id="KW-1185">Reference proteome</keyword>